<dbReference type="Proteomes" id="UP001497744">
    <property type="component" value="Unassembled WGS sequence"/>
</dbReference>
<feature type="region of interest" description="Disordered" evidence="1">
    <location>
        <begin position="55"/>
        <end position="101"/>
    </location>
</feature>
<sequence length="631" mass="67926">MDIVRRTRLGTLLCCVCTAIFLVDQCAAVSPQSRIASSFRGVPRNSPWAVASVNSAHSESPRKKRVSKCASLASVPSSPPTDEPGERSGTPAGRADQENRSDSGLRYFSDLLGGSIDDKRDREFVSYAEKCESARKLLEQAFAKVLPQYVDLVAAKPSVGNGESGQPASLSAAAAVNRGRILDDAVVSAIGRYIDMTKEGLPGKGGWFSFGKSRAPSDGEQLTRLNELVRLILALEWHMYDAFREYVASHKLHFISKMFTGEKDAMLKLTEARYIKSLQREFIAAVNRMVPLSFKAMPNGAKSVAALLRHVAKVDASLADAVSSLLTQQPDPVLVLKLTQSIARWNALKDVDEFSALLAKLSASARSGLQRHIQSTEKQDRLMQALASQQQQIELYQKQLGAQSQSQSPLSCGFSYRMPNTNFNILGSMQRGPLGGSVDDGLDVVDNGRGSRRRVVGGGLRLVQCADEVLHVEAAHEVRRLGLGACTFLRGVLVAAAAEVVESEGARQVAGEERPGQDAHNVGDAFGAVVDRLAPLGLALLLGGRLLGSIGPLFGGPDTVAEAFGEELEVLRGVDGVLVGEFVAEEVDVVTVLQVNRLGERAVVDVVNHRHRQALDVHHPVLGDSVDGVEW</sequence>
<feature type="signal peptide" evidence="2">
    <location>
        <begin position="1"/>
        <end position="28"/>
    </location>
</feature>
<protein>
    <submittedName>
        <fullName evidence="3">Peripheral plastid protein 1, putative</fullName>
    </submittedName>
</protein>
<keyword evidence="4" id="KW-1185">Reference proteome</keyword>
<comment type="caution">
    <text evidence="3">The sequence shown here is derived from an EMBL/GenBank/DDBJ whole genome shotgun (WGS) entry which is preliminary data.</text>
</comment>
<reference evidence="3 4" key="1">
    <citation type="submission" date="2021-06" db="EMBL/GenBank/DDBJ databases">
        <title>Genome sequence of Babesia caballi.</title>
        <authorList>
            <person name="Yamagishi J."/>
            <person name="Kidaka T."/>
            <person name="Ochi A."/>
        </authorList>
    </citation>
    <scope>NUCLEOTIDE SEQUENCE [LARGE SCALE GENOMIC DNA]</scope>
    <source>
        <strain evidence="3">USDA-D6B2</strain>
    </source>
</reference>
<evidence type="ECO:0000313" key="3">
    <source>
        <dbReference type="EMBL" id="GIX62826.1"/>
    </source>
</evidence>
<evidence type="ECO:0000313" key="4">
    <source>
        <dbReference type="Proteomes" id="UP001497744"/>
    </source>
</evidence>
<name>A0AAV4LSK8_BABCB</name>
<gene>
    <name evidence="3" type="ORF">BcabD6B2_22610</name>
</gene>
<evidence type="ECO:0000256" key="1">
    <source>
        <dbReference type="SAM" id="MobiDB-lite"/>
    </source>
</evidence>
<keyword evidence="2" id="KW-0732">Signal</keyword>
<feature type="chain" id="PRO_5043685802" evidence="2">
    <location>
        <begin position="29"/>
        <end position="631"/>
    </location>
</feature>
<dbReference type="RefSeq" id="XP_067714895.1">
    <property type="nucleotide sequence ID" value="XM_067858794.1"/>
</dbReference>
<accession>A0AAV4LSK8</accession>
<dbReference type="EMBL" id="BPLF01000002">
    <property type="protein sequence ID" value="GIX62826.1"/>
    <property type="molecule type" value="Genomic_DNA"/>
</dbReference>
<proteinExistence type="predicted"/>
<dbReference type="AlphaFoldDB" id="A0AAV4LSK8"/>
<dbReference type="GeneID" id="94194307"/>
<evidence type="ECO:0000256" key="2">
    <source>
        <dbReference type="SAM" id="SignalP"/>
    </source>
</evidence>
<organism evidence="3 4">
    <name type="scientific">Babesia caballi</name>
    <dbReference type="NCBI Taxonomy" id="5871"/>
    <lineage>
        <taxon>Eukaryota</taxon>
        <taxon>Sar</taxon>
        <taxon>Alveolata</taxon>
        <taxon>Apicomplexa</taxon>
        <taxon>Aconoidasida</taxon>
        <taxon>Piroplasmida</taxon>
        <taxon>Babesiidae</taxon>
        <taxon>Babesia</taxon>
    </lineage>
</organism>